<evidence type="ECO:0000313" key="2">
    <source>
        <dbReference type="EMBL" id="CBH76356.1"/>
    </source>
</evidence>
<dbReference type="Gene3D" id="3.20.20.140">
    <property type="entry name" value="Metal-dependent hydrolases"/>
    <property type="match status" value="1"/>
</dbReference>
<accession>E6PIR5</accession>
<comment type="caution">
    <text evidence="2">The sequence shown here is derived from an EMBL/GenBank/DDBJ whole genome shotgun (WGS) entry which is preliminary data.</text>
</comment>
<dbReference type="InterPro" id="IPR052018">
    <property type="entry name" value="PHP_domain"/>
</dbReference>
<dbReference type="SMART" id="SM00481">
    <property type="entry name" value="POLIIIAc"/>
    <property type="match status" value="1"/>
</dbReference>
<protein>
    <submittedName>
        <fullName evidence="2">PHP-like</fullName>
    </submittedName>
</protein>
<dbReference type="AlphaFoldDB" id="E6PIR5"/>
<dbReference type="Gene3D" id="1.10.150.650">
    <property type="match status" value="1"/>
</dbReference>
<dbReference type="InterPro" id="IPR003141">
    <property type="entry name" value="Pol/His_phosphatase_N"/>
</dbReference>
<dbReference type="SUPFAM" id="SSF89550">
    <property type="entry name" value="PHP domain-like"/>
    <property type="match status" value="1"/>
</dbReference>
<sequence>MIVDFHSHTLCSDGSLEPQALADMMAQRGVEAYSITDHDTLTAYGRFTPHAGARVVVGTEINTYYRNSEVHVLGYGLRIDDSAFAAFLVENREHRLARARRMVEQLQAGGYSITMADVEEHAQGSKVLGRPHVARALVANGISSDIEAAFRGLLRRGRPGFVPSTFVTPQRASAAIRAAGGIAVLAHPGRVADAAIVDDLCGAGEFDGIEIYYPLHDANDVARFEAKAREYGLLATAGADFHDIRYHARGVGMEVEPGALAPFFERVALR</sequence>
<dbReference type="GO" id="GO:0035312">
    <property type="term" value="F:5'-3' DNA exonuclease activity"/>
    <property type="evidence" value="ECO:0007669"/>
    <property type="project" value="TreeGrafter"/>
</dbReference>
<proteinExistence type="predicted"/>
<feature type="domain" description="Polymerase/histidinol phosphatase N-terminal" evidence="1">
    <location>
        <begin position="3"/>
        <end position="65"/>
    </location>
</feature>
<organism evidence="2">
    <name type="scientific">mine drainage metagenome</name>
    <dbReference type="NCBI Taxonomy" id="410659"/>
    <lineage>
        <taxon>unclassified sequences</taxon>
        <taxon>metagenomes</taxon>
        <taxon>ecological metagenomes</taxon>
    </lineage>
</organism>
<evidence type="ECO:0000259" key="1">
    <source>
        <dbReference type="SMART" id="SM00481"/>
    </source>
</evidence>
<gene>
    <name evidence="2" type="ORF">CARN1_0836</name>
</gene>
<reference evidence="2" key="1">
    <citation type="submission" date="2009-10" db="EMBL/GenBank/DDBJ databases">
        <title>Diversity of trophic interactions inside an arsenic-rich microbial ecosystem.</title>
        <authorList>
            <person name="Bertin P.N."/>
            <person name="Heinrich-Salmeron A."/>
            <person name="Pelletier E."/>
            <person name="Goulhen-Chollet F."/>
            <person name="Arsene-Ploetze F."/>
            <person name="Gallien S."/>
            <person name="Calteau A."/>
            <person name="Vallenet D."/>
            <person name="Casiot C."/>
            <person name="Chane-Woon-Ming B."/>
            <person name="Giloteaux L."/>
            <person name="Barakat M."/>
            <person name="Bonnefoy V."/>
            <person name="Bruneel O."/>
            <person name="Chandler M."/>
            <person name="Cleiss J."/>
            <person name="Duran R."/>
            <person name="Elbaz-Poulichet F."/>
            <person name="Fonknechten N."/>
            <person name="Lauga B."/>
            <person name="Mornico D."/>
            <person name="Ortet P."/>
            <person name="Schaeffer C."/>
            <person name="Siguier P."/>
            <person name="Alexander Thil Smith A."/>
            <person name="Van Dorsselaer A."/>
            <person name="Weissenbach J."/>
            <person name="Medigue C."/>
            <person name="Le Paslier D."/>
        </authorList>
    </citation>
    <scope>NUCLEOTIDE SEQUENCE</scope>
</reference>
<dbReference type="EMBL" id="CABL01000019">
    <property type="protein sequence ID" value="CBH76356.1"/>
    <property type="molecule type" value="Genomic_DNA"/>
</dbReference>
<dbReference type="PANTHER" id="PTHR42924">
    <property type="entry name" value="EXONUCLEASE"/>
    <property type="match status" value="1"/>
</dbReference>
<dbReference type="PANTHER" id="PTHR42924:SF3">
    <property type="entry name" value="POLYMERASE_HISTIDINOL PHOSPHATASE N-TERMINAL DOMAIN-CONTAINING PROTEIN"/>
    <property type="match status" value="1"/>
</dbReference>
<dbReference type="InterPro" id="IPR016195">
    <property type="entry name" value="Pol/histidinol_Pase-like"/>
</dbReference>
<name>E6PIR5_9ZZZZ</name>
<dbReference type="GO" id="GO:0004534">
    <property type="term" value="F:5'-3' RNA exonuclease activity"/>
    <property type="evidence" value="ECO:0007669"/>
    <property type="project" value="TreeGrafter"/>
</dbReference>